<dbReference type="Pfam" id="PF07727">
    <property type="entry name" value="RVT_2"/>
    <property type="match status" value="1"/>
</dbReference>
<evidence type="ECO:0000313" key="3">
    <source>
        <dbReference type="EMBL" id="MBW0519157.1"/>
    </source>
</evidence>
<protein>
    <recommendedName>
        <fullName evidence="2">Reverse transcriptase Ty1/copia-type domain-containing protein</fullName>
    </recommendedName>
</protein>
<name>A0A9Q3EFK8_9BASI</name>
<dbReference type="InterPro" id="IPR013103">
    <property type="entry name" value="RVT_2"/>
</dbReference>
<keyword evidence="1" id="KW-0732">Signal</keyword>
<evidence type="ECO:0000313" key="4">
    <source>
        <dbReference type="Proteomes" id="UP000765509"/>
    </source>
</evidence>
<dbReference type="Proteomes" id="UP000765509">
    <property type="component" value="Unassembled WGS sequence"/>
</dbReference>
<accession>A0A9Q3EFK8</accession>
<comment type="caution">
    <text evidence="3">The sequence shown here is derived from an EMBL/GenBank/DDBJ whole genome shotgun (WGS) entry which is preliminary data.</text>
</comment>
<dbReference type="EMBL" id="AVOT02027172">
    <property type="protein sequence ID" value="MBW0519157.1"/>
    <property type="molecule type" value="Genomic_DNA"/>
</dbReference>
<feature type="domain" description="Reverse transcriptase Ty1/copia-type" evidence="2">
    <location>
        <begin position="1"/>
        <end position="106"/>
    </location>
</feature>
<organism evidence="3 4">
    <name type="scientific">Austropuccinia psidii MF-1</name>
    <dbReference type="NCBI Taxonomy" id="1389203"/>
    <lineage>
        <taxon>Eukaryota</taxon>
        <taxon>Fungi</taxon>
        <taxon>Dikarya</taxon>
        <taxon>Basidiomycota</taxon>
        <taxon>Pucciniomycotina</taxon>
        <taxon>Pucciniomycetes</taxon>
        <taxon>Pucciniales</taxon>
        <taxon>Sphaerophragmiaceae</taxon>
        <taxon>Austropuccinia</taxon>
    </lineage>
</organism>
<feature type="signal peptide" evidence="1">
    <location>
        <begin position="1"/>
        <end position="22"/>
    </location>
</feature>
<dbReference type="AlphaFoldDB" id="A0A9Q3EFK8"/>
<sequence length="123" mass="13686">MKQAGRCWWIFLSGILERLGFSATEVDQYLYIFCSDGEVIAIWINVNDGVITSNSPGAVSRFKAALCEKLDIKWSNQLTNIVGLTCAFGEGEVTITQGHLTNSILEVYPQRIIRHNTPLPVLV</sequence>
<proteinExistence type="predicted"/>
<keyword evidence="4" id="KW-1185">Reference proteome</keyword>
<evidence type="ECO:0000256" key="1">
    <source>
        <dbReference type="SAM" id="SignalP"/>
    </source>
</evidence>
<dbReference type="OrthoDB" id="1296566at2759"/>
<feature type="chain" id="PRO_5040446993" description="Reverse transcriptase Ty1/copia-type domain-containing protein" evidence="1">
    <location>
        <begin position="23"/>
        <end position="123"/>
    </location>
</feature>
<reference evidence="3" key="1">
    <citation type="submission" date="2021-03" db="EMBL/GenBank/DDBJ databases">
        <title>Draft genome sequence of rust myrtle Austropuccinia psidii MF-1, a brazilian biotype.</title>
        <authorList>
            <person name="Quecine M.C."/>
            <person name="Pachon D.M.R."/>
            <person name="Bonatelli M.L."/>
            <person name="Correr F.H."/>
            <person name="Franceschini L.M."/>
            <person name="Leite T.F."/>
            <person name="Margarido G.R.A."/>
            <person name="Almeida C.A."/>
            <person name="Ferrarezi J.A."/>
            <person name="Labate C.A."/>
        </authorList>
    </citation>
    <scope>NUCLEOTIDE SEQUENCE</scope>
    <source>
        <strain evidence="3">MF-1</strain>
    </source>
</reference>
<gene>
    <name evidence="3" type="ORF">O181_058872</name>
</gene>
<evidence type="ECO:0000259" key="2">
    <source>
        <dbReference type="Pfam" id="PF07727"/>
    </source>
</evidence>